<evidence type="ECO:0000256" key="5">
    <source>
        <dbReference type="ARBA" id="ARBA00022989"/>
    </source>
</evidence>
<dbReference type="GO" id="GO:0032456">
    <property type="term" value="P:endocytic recycling"/>
    <property type="evidence" value="ECO:0007669"/>
    <property type="project" value="TreeGrafter"/>
</dbReference>
<dbReference type="InterPro" id="IPR032630">
    <property type="entry name" value="P_typ_ATPase_c"/>
</dbReference>
<feature type="transmembrane region" description="Helical" evidence="7">
    <location>
        <begin position="1017"/>
        <end position="1038"/>
    </location>
</feature>
<proteinExistence type="predicted"/>
<dbReference type="InterPro" id="IPR023298">
    <property type="entry name" value="ATPase_P-typ_TM_dom_sf"/>
</dbReference>
<dbReference type="PANTHER" id="PTHR24092">
    <property type="entry name" value="PROBABLE PHOSPHOLIPID-TRANSPORTING ATPASE"/>
    <property type="match status" value="1"/>
</dbReference>
<feature type="domain" description="P-type ATPase C-terminal" evidence="8">
    <location>
        <begin position="904"/>
        <end position="1149"/>
    </location>
</feature>
<feature type="transmembrane region" description="Helical" evidence="7">
    <location>
        <begin position="1050"/>
        <end position="1071"/>
    </location>
</feature>
<dbReference type="EMBL" id="WOWK01000009">
    <property type="protein sequence ID" value="KAF0330102.1"/>
    <property type="molecule type" value="Genomic_DNA"/>
</dbReference>
<evidence type="ECO:0000313" key="10">
    <source>
        <dbReference type="Proteomes" id="UP000434172"/>
    </source>
</evidence>
<comment type="caution">
    <text evidence="9">The sequence shown here is derived from an EMBL/GenBank/DDBJ whole genome shotgun (WGS) entry which is preliminary data.</text>
</comment>
<reference evidence="9 10" key="1">
    <citation type="submission" date="2019-12" db="EMBL/GenBank/DDBJ databases">
        <title>A genome sequence resource for the geographically widespread anthracnose pathogen Colletotrichum asianum.</title>
        <authorList>
            <person name="Meng Y."/>
        </authorList>
    </citation>
    <scope>NUCLEOTIDE SEQUENCE [LARGE SCALE GENOMIC DNA]</scope>
    <source>
        <strain evidence="9 10">ICMP 18580</strain>
    </source>
</reference>
<feature type="transmembrane region" description="Helical" evidence="7">
    <location>
        <begin position="68"/>
        <end position="86"/>
    </location>
</feature>
<evidence type="ECO:0000256" key="6">
    <source>
        <dbReference type="ARBA" id="ARBA00023136"/>
    </source>
</evidence>
<dbReference type="PANTHER" id="PTHR24092:SF174">
    <property type="entry name" value="PHOSPHOLIPID-TRANSPORTING ATPASE DNF3-RELATED"/>
    <property type="match status" value="1"/>
</dbReference>
<dbReference type="GO" id="GO:0005886">
    <property type="term" value="C:plasma membrane"/>
    <property type="evidence" value="ECO:0007669"/>
    <property type="project" value="TreeGrafter"/>
</dbReference>
<name>A0A8H3WQG6_9PEZI</name>
<protein>
    <submittedName>
        <fullName evidence="9">Phospholipid-transporting atpase</fullName>
    </submittedName>
</protein>
<accession>A0A8H3WQG6</accession>
<evidence type="ECO:0000259" key="8">
    <source>
        <dbReference type="Pfam" id="PF16212"/>
    </source>
</evidence>
<dbReference type="PROSITE" id="PS00154">
    <property type="entry name" value="ATPASE_E1_E2"/>
    <property type="match status" value="1"/>
</dbReference>
<evidence type="ECO:0000256" key="1">
    <source>
        <dbReference type="ARBA" id="ARBA00004141"/>
    </source>
</evidence>
<dbReference type="Gene3D" id="2.70.150.10">
    <property type="entry name" value="Calcium-transporting ATPase, cytoplasmic transduction domain A"/>
    <property type="match status" value="1"/>
</dbReference>
<keyword evidence="5 7" id="KW-1133">Transmembrane helix</keyword>
<comment type="subcellular location">
    <subcellularLocation>
        <location evidence="1">Membrane</location>
        <topology evidence="1">Multi-pass membrane protein</topology>
    </subcellularLocation>
</comment>
<keyword evidence="10" id="KW-1185">Reference proteome</keyword>
<dbReference type="AlphaFoldDB" id="A0A8H3WQG6"/>
<feature type="transmembrane region" description="Helical" evidence="7">
    <location>
        <begin position="1125"/>
        <end position="1144"/>
    </location>
</feature>
<dbReference type="SFLD" id="SFLDS00003">
    <property type="entry name" value="Haloacid_Dehalogenase"/>
    <property type="match status" value="1"/>
</dbReference>
<keyword evidence="6 7" id="KW-0472">Membrane</keyword>
<keyword evidence="3" id="KW-0479">Metal-binding</keyword>
<dbReference type="SUPFAM" id="SSF56784">
    <property type="entry name" value="HAD-like"/>
    <property type="match status" value="1"/>
</dbReference>
<evidence type="ECO:0000256" key="4">
    <source>
        <dbReference type="ARBA" id="ARBA00022842"/>
    </source>
</evidence>
<dbReference type="Pfam" id="PF13246">
    <property type="entry name" value="Cation_ATPase"/>
    <property type="match status" value="1"/>
</dbReference>
<evidence type="ECO:0000256" key="2">
    <source>
        <dbReference type="ARBA" id="ARBA00022692"/>
    </source>
</evidence>
<feature type="transmembrane region" description="Helical" evidence="7">
    <location>
        <begin position="968"/>
        <end position="987"/>
    </location>
</feature>
<keyword evidence="2 7" id="KW-0812">Transmembrane</keyword>
<dbReference type="Proteomes" id="UP000434172">
    <property type="component" value="Unassembled WGS sequence"/>
</dbReference>
<organism evidence="9 10">
    <name type="scientific">Colletotrichum asianum</name>
    <dbReference type="NCBI Taxonomy" id="702518"/>
    <lineage>
        <taxon>Eukaryota</taxon>
        <taxon>Fungi</taxon>
        <taxon>Dikarya</taxon>
        <taxon>Ascomycota</taxon>
        <taxon>Pezizomycotina</taxon>
        <taxon>Sordariomycetes</taxon>
        <taxon>Hypocreomycetidae</taxon>
        <taxon>Glomerellales</taxon>
        <taxon>Glomerellaceae</taxon>
        <taxon>Colletotrichum</taxon>
        <taxon>Colletotrichum gloeosporioides species complex</taxon>
    </lineage>
</organism>
<feature type="transmembrane region" description="Helical" evidence="7">
    <location>
        <begin position="292"/>
        <end position="314"/>
    </location>
</feature>
<feature type="transmembrane region" description="Helical" evidence="7">
    <location>
        <begin position="334"/>
        <end position="355"/>
    </location>
</feature>
<gene>
    <name evidence="9" type="ORF">GQ607_002869</name>
</gene>
<dbReference type="SUPFAM" id="SSF81653">
    <property type="entry name" value="Calcium ATPase, transduction domain A"/>
    <property type="match status" value="1"/>
</dbReference>
<evidence type="ECO:0000313" key="9">
    <source>
        <dbReference type="EMBL" id="KAF0330102.1"/>
    </source>
</evidence>
<dbReference type="InterPro" id="IPR018303">
    <property type="entry name" value="ATPase_P-typ_P_site"/>
</dbReference>
<dbReference type="SUPFAM" id="SSF81665">
    <property type="entry name" value="Calcium ATPase, transmembrane domain M"/>
    <property type="match status" value="1"/>
</dbReference>
<dbReference type="GO" id="GO:0000166">
    <property type="term" value="F:nucleotide binding"/>
    <property type="evidence" value="ECO:0007669"/>
    <property type="project" value="InterPro"/>
</dbReference>
<dbReference type="GO" id="GO:0006892">
    <property type="term" value="P:post-Golgi vesicle-mediated transport"/>
    <property type="evidence" value="ECO:0007669"/>
    <property type="project" value="TreeGrafter"/>
</dbReference>
<dbReference type="Pfam" id="PF16212">
    <property type="entry name" value="PhoLip_ATPase_C"/>
    <property type="match status" value="1"/>
</dbReference>
<dbReference type="SFLD" id="SFLDF00027">
    <property type="entry name" value="p-type_atpase"/>
    <property type="match status" value="1"/>
</dbReference>
<dbReference type="Gene3D" id="3.40.50.1000">
    <property type="entry name" value="HAD superfamily/HAD-like"/>
    <property type="match status" value="1"/>
</dbReference>
<dbReference type="InterPro" id="IPR044492">
    <property type="entry name" value="P_typ_ATPase_HD_dom"/>
</dbReference>
<dbReference type="GO" id="GO:0046872">
    <property type="term" value="F:metal ion binding"/>
    <property type="evidence" value="ECO:0007669"/>
    <property type="project" value="UniProtKB-KW"/>
</dbReference>
<dbReference type="InterPro" id="IPR008250">
    <property type="entry name" value="ATPase_P-typ_transduc_dom_A_sf"/>
</dbReference>
<dbReference type="SUPFAM" id="SSF81660">
    <property type="entry name" value="Metal cation-transporting ATPase, ATP-binding domain N"/>
    <property type="match status" value="1"/>
</dbReference>
<sequence length="1209" mass="134884">MLQNKKGWSIAPARRAPPKTIHIERHQDIKVQCLRLFTAAIIVPFSRLANAYMLAISILQVIPGFSTTGRFTTLISLLIFLSLIIAKEGYYDWKRHRQDVAENNRDAVVLRDAASGAKGSLPMGAQYYGGSTATGLQWMRSTWRDLKVGDVIMLSRDDDVPADIVLLHADGENGFAYVDTMALDGETSLKAKQRPSTLPDCSTIEGIATCPAHLTTEDPNADLYRFDSKLTVDDLTRPLTINEVIYRGSTIRNTSCVVGIVINTGEECKIRMNANKSTKPKRPALESMTNKIVVFLMMYVLLNSAIATVAYVIWKDKQERFAWYLANKSIPFLDIFAGFIIMFNNVIPLSLYVGLEAIKLGQMNLIGNDLDMYHKEMDTTAGVNNTNNLDDLGQISYVFSDKTGTLTDNIMKLRRINIAGTSWLHRMDVATDSDELGDQGADLTTDDMLENEDGEMDFQASSPDEVALVRGARDLGFVVTQRSSQSVTVQIPHVDGNSSQTIYEILDVIEFSSKRKRMSIVVRCPDGRLWLICKGADSIILPRLRSAPSDMTGAPSSNEGGFKGARTISARWSTQKTPQFEETIAELGDLDDRSEYCQPSANNEDSWIRLQPQSLRANVTRSTAGQQSLFQFLENPQLLDEAQNIRQCFARIDEYATEGLRTLIYAGRFLEQTEYHNWKQRYLEAETSLENRQQRIEDVSDLLEQSLDLVGASAVEDKLQKGVPETIEKLRQARIKIWMLTGDKRETAINIAHSTRICGPDTSLFVIDVKEGDLEMQLTSITDAVQYRLGPSYSDPSRAHAAVVIDGETLTCIEDPSAVRLRNLFISLMTMVDSVIYCRASPAQKASTIRKGPPSEASGIFSWLKRGLKKLLTLAIGDGANDLAMISAANVGVGISGREGQQAARVADFNISQFRYLSKLMLVHGRWNYYRTTRFILATFWKETFIYFPQALFQEQTGATGTSLYEPGSLTFVSFFTAVCILVLGTWEQDLKSRTLATIPELFRYGQHGEGLNMAMYLGWVGNALIAGLIVYAGRWAGYTDPEMIDDDGLYAQGLLTFIACVIWINIKLLIVELHHKTQIAFWAILGSVAGVWVYALITAVASGPSSGPYSIRGGLLLLFGRDPAWWFTLLLVLGGLSIMEMATQALKQSHVLRAWLSRCWSSEHNNEKKGGGVREGFKDWEPRLWQEMEKEPGVMSVLAQLRRQELVE</sequence>
<keyword evidence="4" id="KW-0460">Magnesium</keyword>
<dbReference type="Gene3D" id="3.40.1110.10">
    <property type="entry name" value="Calcium-transporting ATPase, cytoplasmic domain N"/>
    <property type="match status" value="1"/>
</dbReference>
<feature type="transmembrane region" description="Helical" evidence="7">
    <location>
        <begin position="1083"/>
        <end position="1105"/>
    </location>
</feature>
<dbReference type="PRINTS" id="PR00119">
    <property type="entry name" value="CATATPASE"/>
</dbReference>
<feature type="transmembrane region" description="Helical" evidence="7">
    <location>
        <begin position="36"/>
        <end position="62"/>
    </location>
</feature>
<evidence type="ECO:0000256" key="7">
    <source>
        <dbReference type="SAM" id="Phobius"/>
    </source>
</evidence>
<dbReference type="OrthoDB" id="377733at2759"/>
<dbReference type="GO" id="GO:0045332">
    <property type="term" value="P:phospholipid translocation"/>
    <property type="evidence" value="ECO:0007669"/>
    <property type="project" value="TreeGrafter"/>
</dbReference>
<evidence type="ECO:0000256" key="3">
    <source>
        <dbReference type="ARBA" id="ARBA00022723"/>
    </source>
</evidence>
<dbReference type="InterPro" id="IPR036412">
    <property type="entry name" value="HAD-like_sf"/>
</dbReference>
<dbReference type="GO" id="GO:0140326">
    <property type="term" value="F:ATPase-coupled intramembrane lipid transporter activity"/>
    <property type="evidence" value="ECO:0007669"/>
    <property type="project" value="TreeGrafter"/>
</dbReference>
<dbReference type="SFLD" id="SFLDG00002">
    <property type="entry name" value="C1.7:_P-type_atpase_like"/>
    <property type="match status" value="1"/>
</dbReference>
<dbReference type="InterPro" id="IPR023299">
    <property type="entry name" value="ATPase_P-typ_cyto_dom_N"/>
</dbReference>
<dbReference type="GO" id="GO:0005802">
    <property type="term" value="C:trans-Golgi network"/>
    <property type="evidence" value="ECO:0007669"/>
    <property type="project" value="TreeGrafter"/>
</dbReference>
<feature type="transmembrane region" description="Helical" evidence="7">
    <location>
        <begin position="929"/>
        <end position="948"/>
    </location>
</feature>
<dbReference type="InterPro" id="IPR023214">
    <property type="entry name" value="HAD_sf"/>
</dbReference>